<dbReference type="PRINTS" id="PR00344">
    <property type="entry name" value="BCTRLSENSOR"/>
</dbReference>
<feature type="compositionally biased region" description="Low complexity" evidence="3">
    <location>
        <begin position="1099"/>
        <end position="1108"/>
    </location>
</feature>
<dbReference type="InterPro" id="IPR036097">
    <property type="entry name" value="HisK_dim/P_sf"/>
</dbReference>
<sequence>MSQPAFLPGTQQYPVSFAKPSEREFYKYLPPYHPKAHSLNHFGPITPSIEHVARSSVDPVLTAFAQLGTLRLNVQRALISLFGPDEQHVLTEATRTLSLQDDTDHNAHDQLWVGNCTLSYERSLCKMAMDSVPQTANSGDRVVVVPDLAMDESFKGHTDVTDFPNIRFLASSPIISPKGVIIGAYTLLDNKPHVPLDAEMLKFLVDISTTVMDYLATTRSKEQQFRSERMLVGLGSFLEGKGSLRNSWLVEHEGYAQSLETPDTEGHVNSNQQRIQLSHNATSDMLQNPPPSHLPFRPYNLHIPEGRRTPASTETYDASGIEDTKARDAEAQSKLRRASQVAMSNGTEHVSQQSPREDYAAKVKETFSRASNLIRESLEVEAVVFFNANFGSKEALVNDTKSDPETSSSLESCSSGDDDFKSWGTQHQGPWDPAVAEDSGKSALNPCEILGFSTSSASSVNDQVTGDNKIALSESFLAALLRRYPRGKIFNYGTDGAIFSGDSSEGVLKKFFRRTGGKKYKKTRKSRMRQDAQTLLQLAPDSRSIVFTPLWDSHKGRWYAGSLTWTRAAHRVFTHDDELVFLLSFGNSVMADVHRLGAHFADRAKSDLLAGLSHELRSPLHGIFGTSELLGDTVLDTLQRGFVHTISSCAFTLLGSINQLLEFASINDVQPSSVVKTPGGGLNPPSGGPTSAVRRFSHSGKVDIDTCVELDSAVEDAIETVFAGYSFVNNSHSSLRHVAGHSASNDETFDTKGRVKVILDIDNHQNWRVSTRPGAWHVIVTNIFGNALKFTRKGHIYVSMKATPVELAAEGQVLSSKITMTVKDTGCGIDLEYLKNGLFTAFSQQDSMTTGNGLGLNITRRILKSLGGDIQVNSQEDVGTEVIASVTLDHVFEWETSNQLDGQFSMMDTKELTRAKSIGILGYKEYFSDTALHASVQKVFQDWLAMDTCFIAPSQAQFAQCDFYISLHEHLDAGNLQLHSIAPSPKERFSSPLIIICSSPKVAHAMFMENRRRKDPAVLEFISQPCGPRKLAKTLETCIRRQQQRLDSVSDDEISELSPVTSAPSSLDDPLRDPSTAFPNQLSNTEVPVSVSVMDYAARNSGRSGSNSPRCLDNSQGPQSLSRDTLDTPHGDSICDPALQPPTVVLLVDDNDINLRLLIAFMKKLNCDYIIAQNGEEALEAFKSNSSSIRMILMDISMPIMDGLESTRRIREFEKTLENNHRVTIAALTGLAQAEVQRDAIGSGMDMFLTKPVRLDNLVPIIKGVLPRSHSLWQ</sequence>
<dbReference type="SUPFAM" id="SSF55781">
    <property type="entry name" value="GAF domain-like"/>
    <property type="match status" value="1"/>
</dbReference>
<feature type="region of interest" description="Disordered" evidence="3">
    <location>
        <begin position="336"/>
        <end position="357"/>
    </location>
</feature>
<keyword evidence="7" id="KW-1185">Reference proteome</keyword>
<evidence type="ECO:0000259" key="5">
    <source>
        <dbReference type="PROSITE" id="PS50110"/>
    </source>
</evidence>
<dbReference type="Pfam" id="PF02518">
    <property type="entry name" value="HATPase_c"/>
    <property type="match status" value="1"/>
</dbReference>
<feature type="domain" description="Response regulatory" evidence="5">
    <location>
        <begin position="1144"/>
        <end position="1266"/>
    </location>
</feature>
<dbReference type="SMART" id="SM00448">
    <property type="entry name" value="REC"/>
    <property type="match status" value="1"/>
</dbReference>
<dbReference type="InterPro" id="IPR029016">
    <property type="entry name" value="GAF-like_dom_sf"/>
</dbReference>
<dbReference type="AlphaFoldDB" id="A0A9W9RLK9"/>
<dbReference type="InterPro" id="IPR005467">
    <property type="entry name" value="His_kinase_dom"/>
</dbReference>
<dbReference type="Gene3D" id="3.30.450.40">
    <property type="match status" value="1"/>
</dbReference>
<dbReference type="Pfam" id="PF00072">
    <property type="entry name" value="Response_reg"/>
    <property type="match status" value="1"/>
</dbReference>
<reference evidence="6" key="2">
    <citation type="journal article" date="2023" name="IMA Fungus">
        <title>Comparative genomic study of the Penicillium genus elucidates a diverse pangenome and 15 lateral gene transfer events.</title>
        <authorList>
            <person name="Petersen C."/>
            <person name="Sorensen T."/>
            <person name="Nielsen M.R."/>
            <person name="Sondergaard T.E."/>
            <person name="Sorensen J.L."/>
            <person name="Fitzpatrick D.A."/>
            <person name="Frisvad J.C."/>
            <person name="Nielsen K.L."/>
        </authorList>
    </citation>
    <scope>NUCLEOTIDE SEQUENCE</scope>
    <source>
        <strain evidence="6">IBT 35675</strain>
    </source>
</reference>
<feature type="compositionally biased region" description="Low complexity" evidence="3">
    <location>
        <begin position="405"/>
        <end position="415"/>
    </location>
</feature>
<dbReference type="InterPro" id="IPR003594">
    <property type="entry name" value="HATPase_dom"/>
</dbReference>
<evidence type="ECO:0000256" key="3">
    <source>
        <dbReference type="SAM" id="MobiDB-lite"/>
    </source>
</evidence>
<keyword evidence="1 2" id="KW-0597">Phosphoprotein</keyword>
<dbReference type="Pfam" id="PF00512">
    <property type="entry name" value="HisKA"/>
    <property type="match status" value="1"/>
</dbReference>
<dbReference type="InterPro" id="IPR050956">
    <property type="entry name" value="2C_system_His_kinase"/>
</dbReference>
<protein>
    <submittedName>
        <fullName evidence="6">Uncharacterized protein</fullName>
    </submittedName>
</protein>
<feature type="region of interest" description="Disordered" evidence="3">
    <location>
        <begin position="1046"/>
        <end position="1084"/>
    </location>
</feature>
<feature type="compositionally biased region" description="Polar residues" evidence="3">
    <location>
        <begin position="1113"/>
        <end position="1123"/>
    </location>
</feature>
<name>A0A9W9RLK9_PENBR</name>
<feature type="region of interest" description="Disordered" evidence="3">
    <location>
        <begin position="1099"/>
        <end position="1135"/>
    </location>
</feature>
<gene>
    <name evidence="6" type="ORF">N7541_002358</name>
</gene>
<dbReference type="SUPFAM" id="SSF55874">
    <property type="entry name" value="ATPase domain of HSP90 chaperone/DNA topoisomerase II/histidine kinase"/>
    <property type="match status" value="1"/>
</dbReference>
<evidence type="ECO:0000313" key="7">
    <source>
        <dbReference type="Proteomes" id="UP001148299"/>
    </source>
</evidence>
<feature type="region of interest" description="Disordered" evidence="3">
    <location>
        <begin position="398"/>
        <end position="439"/>
    </location>
</feature>
<dbReference type="EMBL" id="JAPZBR010000002">
    <property type="protein sequence ID" value="KAJ5361514.1"/>
    <property type="molecule type" value="Genomic_DNA"/>
</dbReference>
<dbReference type="Gene3D" id="1.10.287.130">
    <property type="match status" value="1"/>
</dbReference>
<evidence type="ECO:0000259" key="4">
    <source>
        <dbReference type="PROSITE" id="PS50109"/>
    </source>
</evidence>
<dbReference type="PANTHER" id="PTHR43719">
    <property type="entry name" value="TWO-COMPONENT HISTIDINE KINASE"/>
    <property type="match status" value="1"/>
</dbReference>
<dbReference type="SMART" id="SM00387">
    <property type="entry name" value="HATPase_c"/>
    <property type="match status" value="1"/>
</dbReference>
<evidence type="ECO:0000256" key="2">
    <source>
        <dbReference type="PROSITE-ProRule" id="PRU00169"/>
    </source>
</evidence>
<dbReference type="PROSITE" id="PS50109">
    <property type="entry name" value="HIS_KIN"/>
    <property type="match status" value="1"/>
</dbReference>
<dbReference type="Proteomes" id="UP001148299">
    <property type="component" value="Unassembled WGS sequence"/>
</dbReference>
<dbReference type="SUPFAM" id="SSF47384">
    <property type="entry name" value="Homodimeric domain of signal transducing histidine kinase"/>
    <property type="match status" value="1"/>
</dbReference>
<feature type="modified residue" description="4-aspartylphosphate" evidence="2">
    <location>
        <position position="1195"/>
    </location>
</feature>
<dbReference type="PROSITE" id="PS50110">
    <property type="entry name" value="RESPONSE_REGULATORY"/>
    <property type="match status" value="1"/>
</dbReference>
<dbReference type="InterPro" id="IPR003661">
    <property type="entry name" value="HisK_dim/P_dom"/>
</dbReference>
<dbReference type="InterPro" id="IPR011006">
    <property type="entry name" value="CheY-like_superfamily"/>
</dbReference>
<dbReference type="InterPro" id="IPR001789">
    <property type="entry name" value="Sig_transdc_resp-reg_receiver"/>
</dbReference>
<proteinExistence type="predicted"/>
<dbReference type="SMART" id="SM00388">
    <property type="entry name" value="HisKA"/>
    <property type="match status" value="1"/>
</dbReference>
<dbReference type="Gene3D" id="3.40.50.2300">
    <property type="match status" value="1"/>
</dbReference>
<dbReference type="SUPFAM" id="SSF52172">
    <property type="entry name" value="CheY-like"/>
    <property type="match status" value="1"/>
</dbReference>
<feature type="domain" description="Histidine kinase" evidence="4">
    <location>
        <begin position="611"/>
        <end position="890"/>
    </location>
</feature>
<dbReference type="CDD" id="cd17546">
    <property type="entry name" value="REC_hyHK_CKI1_RcsC-like"/>
    <property type="match status" value="1"/>
</dbReference>
<dbReference type="GO" id="GO:0000155">
    <property type="term" value="F:phosphorelay sensor kinase activity"/>
    <property type="evidence" value="ECO:0007669"/>
    <property type="project" value="InterPro"/>
</dbReference>
<evidence type="ECO:0000313" key="6">
    <source>
        <dbReference type="EMBL" id="KAJ5361514.1"/>
    </source>
</evidence>
<dbReference type="Gene3D" id="3.30.565.10">
    <property type="entry name" value="Histidine kinase-like ATPase, C-terminal domain"/>
    <property type="match status" value="1"/>
</dbReference>
<reference evidence="6" key="1">
    <citation type="submission" date="2022-12" db="EMBL/GenBank/DDBJ databases">
        <authorList>
            <person name="Petersen C."/>
        </authorList>
    </citation>
    <scope>NUCLEOTIDE SEQUENCE</scope>
    <source>
        <strain evidence="6">IBT 35675</strain>
    </source>
</reference>
<organism evidence="6 7">
    <name type="scientific">Penicillium brevicompactum</name>
    <dbReference type="NCBI Taxonomy" id="5074"/>
    <lineage>
        <taxon>Eukaryota</taxon>
        <taxon>Fungi</taxon>
        <taxon>Dikarya</taxon>
        <taxon>Ascomycota</taxon>
        <taxon>Pezizomycotina</taxon>
        <taxon>Eurotiomycetes</taxon>
        <taxon>Eurotiomycetidae</taxon>
        <taxon>Eurotiales</taxon>
        <taxon>Aspergillaceae</taxon>
        <taxon>Penicillium</taxon>
    </lineage>
</organism>
<dbReference type="FunFam" id="3.30.450.40:FF:000083">
    <property type="entry name" value="Sensor histidine kinase/response regulator, putative (AFU_orthologue AFUA_4G00660)"/>
    <property type="match status" value="1"/>
</dbReference>
<evidence type="ECO:0000256" key="1">
    <source>
        <dbReference type="ARBA" id="ARBA00022553"/>
    </source>
</evidence>
<feature type="compositionally biased region" description="Polar residues" evidence="3">
    <location>
        <begin position="341"/>
        <end position="354"/>
    </location>
</feature>
<dbReference type="InterPro" id="IPR004358">
    <property type="entry name" value="Sig_transdc_His_kin-like_C"/>
</dbReference>
<dbReference type="InterPro" id="IPR036890">
    <property type="entry name" value="HATPase_C_sf"/>
</dbReference>
<comment type="caution">
    <text evidence="6">The sequence shown here is derived from an EMBL/GenBank/DDBJ whole genome shotgun (WGS) entry which is preliminary data.</text>
</comment>
<dbReference type="PANTHER" id="PTHR43719:SF11">
    <property type="entry name" value="HISTIDINE KINASE_RESPONSE REGULATOR, PUTATIVE-RELATED"/>
    <property type="match status" value="1"/>
</dbReference>
<accession>A0A9W9RLK9</accession>
<dbReference type="CDD" id="cd00082">
    <property type="entry name" value="HisKA"/>
    <property type="match status" value="1"/>
</dbReference>